<dbReference type="PANTHER" id="PTHR12691:SF10">
    <property type="entry name" value="MEDIATOR OF RNA POLYMERASE II TRANSCRIPTION SUBUNIT 23"/>
    <property type="match status" value="1"/>
</dbReference>
<dbReference type="GO" id="GO:0016592">
    <property type="term" value="C:mediator complex"/>
    <property type="evidence" value="ECO:0000318"/>
    <property type="project" value="GO_Central"/>
</dbReference>
<evidence type="ECO:0000256" key="2">
    <source>
        <dbReference type="ARBA" id="ARBA00010222"/>
    </source>
</evidence>
<dbReference type="OMA" id="RGHQIQD"/>
<dbReference type="PANTHER" id="PTHR12691">
    <property type="entry name" value="MEDIATOR OF RNA POLYMERASE II TRANSCRIPTION SUBUNIT 23"/>
    <property type="match status" value="1"/>
</dbReference>
<sequence length="1558" mass="172247">MEGMRGPSYKTQLCDMLENYLGAEAVEPIRGDTSIRNGKKRRISAGPRPQPMVADPKLQNASKALQDNPDPVAEKCSETEAAFASLLIRGCGHGPQTDFLYTLLPPLHKSALLDWTPLLEYLLAAYPSTTPKNGKAQDDSKPAGAASKPGTPAASPKSPKGSEESLERGPPERLTGGFMAQMRAGSPKEAASPKEMPELSAPALPAFRPVLCRAAHAALDSAAPVKPLTCLALLRLALTWINSATEFPGEGKGLEAEKEPVERERNEGGVDEVVAESMRLVRRLTLDDTHLLPTYVLLDETLILGDSIPSDEPLLSFLYDIHKRRDKVVYYFTRTDCQIRSPTFATLRAPPFTLQGILGEPIKGAELAAAVPPHSREWERAMACLKQGLRNSVSADWWRRVLVLSPQFQQGQVNPSAEFSAPMLTEALVLRTLELLRPYPDSPGEIADCASWQEWCLFADLLFQIVRSGHVDFLSYLEQLSQQGGPKGPPRSPLLAWLFSQLVRLEAIIDIFKRGTQAEKQRTFELLVHFAETPPSELSQAPHVAVLLDWAPSFLVSRLSMSHKHMNIDVPFPALAPAWQADLTKRIKEGESWWQAFEAGKVPQDSGALDDVTTGRLWFLSHSRSQEFTKVWFGMLRSQGTFELPGTAPGEAPLPVIREVKPMPVGFLTGIAIQSLSRLTNMIEELVAMGQPAVSVSMLETYVRVLLVSPQSLYRKLFESLLNKYKPGDPRMTGTMLTLLELLNYRLLPFYRYHNKLRALWGDLERILAALLTLPGQHRLYRLTENVSMSVIGNIHRDFTDIKRATKGLPTSETVNRLMVLNIAVVSKTRGLASPPDVEHIHTAVKHLLAHSTHAWSEKTLRHFPASLREMLKTREDVRGRAVLAEWQKHGKAIITTHSQLAKPAADPAAVSAYLKNAPREFRRWAATALWTNMEGRHDKPNLTNFARALRDFTPEEITGNVYVLVDFILHSCTKGVTKGEPEATVLARTAANLAHILWVEELLPYDVTLLALADRDDHPQALSLLTLLLERPEISQRVQRYCAQRGPAEHWTREEVPVRADLRAALGAHYAGSDRHPPLFDDLCLRALPVLPVLVGRLVEHDRFDAATKLLTSYGPLLTYHPSKLMVVRDLLAYYHGIMPPKLVNTLVTLLDVQKYGFSEPFSNYLKHPENAEPLLAPNYFLNLLTKVAHVLPSMGETLYSRQSLNPAKSGPHMRRGGSTGGSSTPWRLTSVFAKHQDCATQAQVLMATVEVELLAIPFPAERTARALVGAALWPENVGRMERNNRTAMAPRNAPGGSSQSPLYRPGITPSAAQFAETTGIVLAQLPVRFHVAFFEEVQSVISAAPWFNGTLSSLAEPGGGGTLGRLEEPGVRHRLQGWPFAAEANNAAEEGTVTGTTQVLGMAHAFGYAVPFEWLGSLSSLVIRQRPIRSGAHLRLCFKMVGPMVPAMAPSRPLFAKTLALLFTILADVFGRSSTTTAADAAEMSDLVDFLHHCVTLEGRYMSPGDRSAHMSTLRMCTQAIDRLHPELQKLFRHLVQDPESALFAAEIAQKNQQER</sequence>
<feature type="compositionally biased region" description="Basic and acidic residues" evidence="6">
    <location>
        <begin position="160"/>
        <end position="171"/>
    </location>
</feature>
<evidence type="ECO:0000256" key="3">
    <source>
        <dbReference type="ARBA" id="ARBA00023015"/>
    </source>
</evidence>
<dbReference type="Proteomes" id="UP000054558">
    <property type="component" value="Unassembled WGS sequence"/>
</dbReference>
<proteinExistence type="inferred from homology"/>
<keyword evidence="5" id="KW-0539">Nucleus</keyword>
<feature type="region of interest" description="Disordered" evidence="6">
    <location>
        <begin position="1204"/>
        <end position="1224"/>
    </location>
</feature>
<accession>A0A1Y1ISC0</accession>
<dbReference type="GO" id="GO:0006357">
    <property type="term" value="P:regulation of transcription by RNA polymerase II"/>
    <property type="evidence" value="ECO:0000318"/>
    <property type="project" value="GO_Central"/>
</dbReference>
<keyword evidence="3" id="KW-0805">Transcription regulation</keyword>
<evidence type="ECO:0000256" key="1">
    <source>
        <dbReference type="ARBA" id="ARBA00004123"/>
    </source>
</evidence>
<protein>
    <submittedName>
        <fullName evidence="7">Uncharacterized protein</fullName>
    </submittedName>
</protein>
<evidence type="ECO:0000256" key="5">
    <source>
        <dbReference type="ARBA" id="ARBA00023242"/>
    </source>
</evidence>
<keyword evidence="8" id="KW-1185">Reference proteome</keyword>
<comment type="similarity">
    <text evidence="2">Belongs to the Mediator complex subunit 23 family.</text>
</comment>
<dbReference type="GO" id="GO:0005667">
    <property type="term" value="C:transcription regulator complex"/>
    <property type="evidence" value="ECO:0000318"/>
    <property type="project" value="GO_Central"/>
</dbReference>
<dbReference type="OrthoDB" id="9982951at2759"/>
<dbReference type="EMBL" id="DF237753">
    <property type="protein sequence ID" value="GAQ91547.1"/>
    <property type="molecule type" value="Genomic_DNA"/>
</dbReference>
<feature type="region of interest" description="Disordered" evidence="6">
    <location>
        <begin position="130"/>
        <end position="178"/>
    </location>
</feature>
<dbReference type="InterPro" id="IPR021629">
    <property type="entry name" value="Mediator_Med23"/>
</dbReference>
<feature type="region of interest" description="Disordered" evidence="6">
    <location>
        <begin position="31"/>
        <end position="55"/>
    </location>
</feature>
<comment type="subcellular location">
    <subcellularLocation>
        <location evidence="1">Nucleus</location>
    </subcellularLocation>
</comment>
<name>A0A1Y1ISC0_KLENI</name>
<evidence type="ECO:0000313" key="8">
    <source>
        <dbReference type="Proteomes" id="UP000054558"/>
    </source>
</evidence>
<evidence type="ECO:0000256" key="4">
    <source>
        <dbReference type="ARBA" id="ARBA00023163"/>
    </source>
</evidence>
<organism evidence="7 8">
    <name type="scientific">Klebsormidium nitens</name>
    <name type="common">Green alga</name>
    <name type="synonym">Ulothrix nitens</name>
    <dbReference type="NCBI Taxonomy" id="105231"/>
    <lineage>
        <taxon>Eukaryota</taxon>
        <taxon>Viridiplantae</taxon>
        <taxon>Streptophyta</taxon>
        <taxon>Klebsormidiophyceae</taxon>
        <taxon>Klebsormidiales</taxon>
        <taxon>Klebsormidiaceae</taxon>
        <taxon>Klebsormidium</taxon>
    </lineage>
</organism>
<dbReference type="Pfam" id="PF11573">
    <property type="entry name" value="Med23"/>
    <property type="match status" value="1"/>
</dbReference>
<dbReference type="STRING" id="105231.A0A1Y1ISC0"/>
<evidence type="ECO:0000256" key="6">
    <source>
        <dbReference type="SAM" id="MobiDB-lite"/>
    </source>
</evidence>
<keyword evidence="4" id="KW-0804">Transcription</keyword>
<evidence type="ECO:0000313" key="7">
    <source>
        <dbReference type="EMBL" id="GAQ91547.1"/>
    </source>
</evidence>
<gene>
    <name evidence="7" type="ORF">KFL_008040030</name>
</gene>
<dbReference type="GO" id="GO:0010628">
    <property type="term" value="P:positive regulation of gene expression"/>
    <property type="evidence" value="ECO:0000318"/>
    <property type="project" value="GO_Central"/>
</dbReference>
<reference evidence="7 8" key="1">
    <citation type="journal article" date="2014" name="Nat. Commun.">
        <title>Klebsormidium flaccidum genome reveals primary factors for plant terrestrial adaptation.</title>
        <authorList>
            <person name="Hori K."/>
            <person name="Maruyama F."/>
            <person name="Fujisawa T."/>
            <person name="Togashi T."/>
            <person name="Yamamoto N."/>
            <person name="Seo M."/>
            <person name="Sato S."/>
            <person name="Yamada T."/>
            <person name="Mori H."/>
            <person name="Tajima N."/>
            <person name="Moriyama T."/>
            <person name="Ikeuchi M."/>
            <person name="Watanabe M."/>
            <person name="Wada H."/>
            <person name="Kobayashi K."/>
            <person name="Saito M."/>
            <person name="Masuda T."/>
            <person name="Sasaki-Sekimoto Y."/>
            <person name="Mashiguchi K."/>
            <person name="Awai K."/>
            <person name="Shimojima M."/>
            <person name="Masuda S."/>
            <person name="Iwai M."/>
            <person name="Nobusawa T."/>
            <person name="Narise T."/>
            <person name="Kondo S."/>
            <person name="Saito H."/>
            <person name="Sato R."/>
            <person name="Murakawa M."/>
            <person name="Ihara Y."/>
            <person name="Oshima-Yamada Y."/>
            <person name="Ohtaka K."/>
            <person name="Satoh M."/>
            <person name="Sonobe K."/>
            <person name="Ishii M."/>
            <person name="Ohtani R."/>
            <person name="Kanamori-Sato M."/>
            <person name="Honoki R."/>
            <person name="Miyazaki D."/>
            <person name="Mochizuki H."/>
            <person name="Umetsu J."/>
            <person name="Higashi K."/>
            <person name="Shibata D."/>
            <person name="Kamiya Y."/>
            <person name="Sato N."/>
            <person name="Nakamura Y."/>
            <person name="Tabata S."/>
            <person name="Ida S."/>
            <person name="Kurokawa K."/>
            <person name="Ohta H."/>
        </authorList>
    </citation>
    <scope>NUCLEOTIDE SEQUENCE [LARGE SCALE GENOMIC DNA]</scope>
    <source>
        <strain evidence="7 8">NIES-2285</strain>
    </source>
</reference>